<sequence>MTDMVENMRDTSAIVAARDRGDLDGIGHILEYGDTVGIVVSLADLAIALAATARMPLDKVLSLLRDGTGS</sequence>
<evidence type="ECO:0000313" key="1">
    <source>
        <dbReference type="EMBL" id="MFC4128871.1"/>
    </source>
</evidence>
<name>A0ABV8LEF2_9NOCA</name>
<accession>A0ABV8LEF2</accession>
<dbReference type="Proteomes" id="UP001595767">
    <property type="component" value="Unassembled WGS sequence"/>
</dbReference>
<protein>
    <recommendedName>
        <fullName evidence="3">CBS domain-containing protein</fullName>
    </recommendedName>
</protein>
<dbReference type="EMBL" id="JBHSBA010000016">
    <property type="protein sequence ID" value="MFC4128871.1"/>
    <property type="molecule type" value="Genomic_DNA"/>
</dbReference>
<evidence type="ECO:0000313" key="2">
    <source>
        <dbReference type="Proteomes" id="UP001595767"/>
    </source>
</evidence>
<keyword evidence="2" id="KW-1185">Reference proteome</keyword>
<organism evidence="1 2">
    <name type="scientific">Nocardia rhizosphaerae</name>
    <dbReference type="NCBI Taxonomy" id="1691571"/>
    <lineage>
        <taxon>Bacteria</taxon>
        <taxon>Bacillati</taxon>
        <taxon>Actinomycetota</taxon>
        <taxon>Actinomycetes</taxon>
        <taxon>Mycobacteriales</taxon>
        <taxon>Nocardiaceae</taxon>
        <taxon>Nocardia</taxon>
    </lineage>
</organism>
<evidence type="ECO:0008006" key="3">
    <source>
        <dbReference type="Google" id="ProtNLM"/>
    </source>
</evidence>
<gene>
    <name evidence="1" type="ORF">ACFOW8_28450</name>
</gene>
<comment type="caution">
    <text evidence="1">The sequence shown here is derived from an EMBL/GenBank/DDBJ whole genome shotgun (WGS) entry which is preliminary data.</text>
</comment>
<proteinExistence type="predicted"/>
<dbReference type="RefSeq" id="WP_378554743.1">
    <property type="nucleotide sequence ID" value="NZ_JBHSBA010000016.1"/>
</dbReference>
<reference evidence="2" key="1">
    <citation type="journal article" date="2019" name="Int. J. Syst. Evol. Microbiol.">
        <title>The Global Catalogue of Microorganisms (GCM) 10K type strain sequencing project: providing services to taxonomists for standard genome sequencing and annotation.</title>
        <authorList>
            <consortium name="The Broad Institute Genomics Platform"/>
            <consortium name="The Broad Institute Genome Sequencing Center for Infectious Disease"/>
            <person name="Wu L."/>
            <person name="Ma J."/>
        </authorList>
    </citation>
    <scope>NUCLEOTIDE SEQUENCE [LARGE SCALE GENOMIC DNA]</scope>
    <source>
        <strain evidence="2">CGMCC 4.7204</strain>
    </source>
</reference>